<dbReference type="InterPro" id="IPR036754">
    <property type="entry name" value="YbaK/aa-tRNA-synt-asso_dom_sf"/>
</dbReference>
<dbReference type="RefSeq" id="WP_092471680.1">
    <property type="nucleotide sequence ID" value="NZ_FOOX01000008.1"/>
</dbReference>
<dbReference type="SUPFAM" id="SSF55826">
    <property type="entry name" value="YbaK/ProRS associated domain"/>
    <property type="match status" value="1"/>
</dbReference>
<proteinExistence type="predicted"/>
<dbReference type="GO" id="GO:0002161">
    <property type="term" value="F:aminoacyl-tRNA deacylase activity"/>
    <property type="evidence" value="ECO:0007669"/>
    <property type="project" value="InterPro"/>
</dbReference>
<evidence type="ECO:0000259" key="1">
    <source>
        <dbReference type="Pfam" id="PF04073"/>
    </source>
</evidence>
<dbReference type="OrthoDB" id="9798760at2"/>
<sequence length="153" mass="16362">MSIDSVKDYISKFDPKLVPIEFNEKTATVEEAARALGVEPAMIAKTILFRAGDNYALFVTAGDVRANTKKVKALLGSKPKLASAEEVIEVTGHPIGGVCPFALKKSVPVYLDESMKRFEVVYIAAGTPHSALPITLDQLCKITSGSVVDVLPA</sequence>
<reference evidence="3" key="1">
    <citation type="submission" date="2016-10" db="EMBL/GenBank/DDBJ databases">
        <authorList>
            <person name="Varghese N."/>
            <person name="Submissions S."/>
        </authorList>
    </citation>
    <scope>NUCLEOTIDE SEQUENCE [LARGE SCALE GENOMIC DNA]</scope>
    <source>
        <strain evidence="3">DSM 17038</strain>
    </source>
</reference>
<evidence type="ECO:0000313" key="2">
    <source>
        <dbReference type="EMBL" id="SFG71733.1"/>
    </source>
</evidence>
<organism evidence="2 3">
    <name type="scientific">Desulfotruncus arcticus DSM 17038</name>
    <dbReference type="NCBI Taxonomy" id="1121424"/>
    <lineage>
        <taxon>Bacteria</taxon>
        <taxon>Bacillati</taxon>
        <taxon>Bacillota</taxon>
        <taxon>Clostridia</taxon>
        <taxon>Eubacteriales</taxon>
        <taxon>Desulfallaceae</taxon>
        <taxon>Desulfotruncus</taxon>
    </lineage>
</organism>
<name>A0A1I2U402_9FIRM</name>
<protein>
    <submittedName>
        <fullName evidence="2">Cys-tRNA(Pro) deacylase</fullName>
    </submittedName>
</protein>
<keyword evidence="3" id="KW-1185">Reference proteome</keyword>
<evidence type="ECO:0000313" key="3">
    <source>
        <dbReference type="Proteomes" id="UP000199337"/>
    </source>
</evidence>
<dbReference type="EMBL" id="FOOX01000008">
    <property type="protein sequence ID" value="SFG71733.1"/>
    <property type="molecule type" value="Genomic_DNA"/>
</dbReference>
<dbReference type="CDD" id="cd04333">
    <property type="entry name" value="ProX_deacylase"/>
    <property type="match status" value="1"/>
</dbReference>
<dbReference type="InterPro" id="IPR007214">
    <property type="entry name" value="YbaK/aa-tRNA-synth-assoc-dom"/>
</dbReference>
<gene>
    <name evidence="2" type="ORF">SAMN05660649_02484</name>
</gene>
<dbReference type="PANTHER" id="PTHR30411:SF1">
    <property type="entry name" value="CYTOPLASMIC PROTEIN"/>
    <property type="match status" value="1"/>
</dbReference>
<dbReference type="STRING" id="341036.SAMN05660649_02484"/>
<feature type="domain" description="YbaK/aminoacyl-tRNA synthetase-associated" evidence="1">
    <location>
        <begin position="24"/>
        <end position="141"/>
    </location>
</feature>
<dbReference type="Gene3D" id="3.90.960.10">
    <property type="entry name" value="YbaK/aminoacyl-tRNA synthetase-associated domain"/>
    <property type="match status" value="1"/>
</dbReference>
<accession>A0A1I2U402</accession>
<dbReference type="Proteomes" id="UP000199337">
    <property type="component" value="Unassembled WGS sequence"/>
</dbReference>
<dbReference type="PANTHER" id="PTHR30411">
    <property type="entry name" value="CYTOPLASMIC PROTEIN"/>
    <property type="match status" value="1"/>
</dbReference>
<dbReference type="AlphaFoldDB" id="A0A1I2U402"/>
<dbReference type="Pfam" id="PF04073">
    <property type="entry name" value="tRNA_edit"/>
    <property type="match status" value="1"/>
</dbReference>